<sequence>MQRPRHSFPLLAGHLFQDFDFAQHGTRLLHQQQARLGE</sequence>
<dbReference type="Proteomes" id="UP000248897">
    <property type="component" value="Chromosome 1"/>
</dbReference>
<evidence type="ECO:0000313" key="1">
    <source>
        <dbReference type="EMBL" id="SQI46554.1"/>
    </source>
</evidence>
<dbReference type="EMBL" id="LS483469">
    <property type="protein sequence ID" value="SQI46554.1"/>
    <property type="molecule type" value="Genomic_DNA"/>
</dbReference>
<organism evidence="1 2">
    <name type="scientific">Serratia plymuthica</name>
    <dbReference type="NCBI Taxonomy" id="82996"/>
    <lineage>
        <taxon>Bacteria</taxon>
        <taxon>Pseudomonadati</taxon>
        <taxon>Pseudomonadota</taxon>
        <taxon>Gammaproteobacteria</taxon>
        <taxon>Enterobacterales</taxon>
        <taxon>Yersiniaceae</taxon>
        <taxon>Serratia</taxon>
    </lineage>
</organism>
<gene>
    <name evidence="1" type="ORF">NCTC12961_05808</name>
</gene>
<dbReference type="AlphaFoldDB" id="A0A2X4YDN1"/>
<accession>A0A2X4YDN1</accession>
<name>A0A2X4YDN1_SERPL</name>
<reference evidence="1 2" key="1">
    <citation type="submission" date="2018-06" db="EMBL/GenBank/DDBJ databases">
        <authorList>
            <consortium name="Pathogen Informatics"/>
            <person name="Doyle S."/>
        </authorList>
    </citation>
    <scope>NUCLEOTIDE SEQUENCE [LARGE SCALE GENOMIC DNA]</scope>
    <source>
        <strain evidence="1 2">NCTC12961</strain>
    </source>
</reference>
<protein>
    <submittedName>
        <fullName evidence="1">Uncharacterized protein</fullName>
    </submittedName>
</protein>
<evidence type="ECO:0000313" key="2">
    <source>
        <dbReference type="Proteomes" id="UP000248897"/>
    </source>
</evidence>
<proteinExistence type="predicted"/>